<dbReference type="Gene3D" id="3.30.530.20">
    <property type="match status" value="1"/>
</dbReference>
<evidence type="ECO:0000313" key="4">
    <source>
        <dbReference type="Proteomes" id="UP000249061"/>
    </source>
</evidence>
<protein>
    <submittedName>
        <fullName evidence="3">Polyketide cyclase</fullName>
    </submittedName>
</protein>
<sequence>MATHELVLELILDGAKEKYFLCWTQPELLKRWFAPLPFTTSGAEIDLRVGGACNLTMRSPEGVEMPNPGVFLEIVPNRKLVFTDAFTAGFTPKDGVPFMVAEVNFEDAGEGKTKYVARARHWTAEAKAQREQMGFREGWTQCAKQLEALVKSL</sequence>
<comment type="caution">
    <text evidence="3">The sequence shown here is derived from an EMBL/GenBank/DDBJ whole genome shotgun (WGS) entry which is preliminary data.</text>
</comment>
<gene>
    <name evidence="3" type="ORF">DI536_14000</name>
</gene>
<dbReference type="AlphaFoldDB" id="A0A2W5TFI7"/>
<dbReference type="SUPFAM" id="SSF55961">
    <property type="entry name" value="Bet v1-like"/>
    <property type="match status" value="1"/>
</dbReference>
<reference evidence="3 4" key="1">
    <citation type="submission" date="2017-08" db="EMBL/GenBank/DDBJ databases">
        <title>Infants hospitalized years apart are colonized by the same room-sourced microbial strains.</title>
        <authorList>
            <person name="Brooks B."/>
            <person name="Olm M.R."/>
            <person name="Firek B.A."/>
            <person name="Baker R."/>
            <person name="Thomas B.C."/>
            <person name="Morowitz M.J."/>
            <person name="Banfield J.F."/>
        </authorList>
    </citation>
    <scope>NUCLEOTIDE SEQUENCE [LARGE SCALE GENOMIC DNA]</scope>
    <source>
        <strain evidence="3">S2_003_000_R2_14</strain>
    </source>
</reference>
<dbReference type="CDD" id="cd08896">
    <property type="entry name" value="SRPBCC_CalC_Aha1-like_3"/>
    <property type="match status" value="1"/>
</dbReference>
<accession>A0A2W5TFI7</accession>
<evidence type="ECO:0000256" key="1">
    <source>
        <dbReference type="ARBA" id="ARBA00006817"/>
    </source>
</evidence>
<dbReference type="InterPro" id="IPR013538">
    <property type="entry name" value="ASHA1/2-like_C"/>
</dbReference>
<dbReference type="Pfam" id="PF08327">
    <property type="entry name" value="AHSA1"/>
    <property type="match status" value="1"/>
</dbReference>
<name>A0A2W5TFI7_9BACT</name>
<evidence type="ECO:0000313" key="3">
    <source>
        <dbReference type="EMBL" id="PZR12687.1"/>
    </source>
</evidence>
<dbReference type="EMBL" id="QFQP01000011">
    <property type="protein sequence ID" value="PZR12687.1"/>
    <property type="molecule type" value="Genomic_DNA"/>
</dbReference>
<dbReference type="Proteomes" id="UP000249061">
    <property type="component" value="Unassembled WGS sequence"/>
</dbReference>
<feature type="domain" description="Activator of Hsp90 ATPase homologue 1/2-like C-terminal" evidence="2">
    <location>
        <begin position="17"/>
        <end position="150"/>
    </location>
</feature>
<proteinExistence type="inferred from homology"/>
<comment type="similarity">
    <text evidence="1">Belongs to the AHA1 family.</text>
</comment>
<organism evidence="3 4">
    <name type="scientific">Archangium gephyra</name>
    <dbReference type="NCBI Taxonomy" id="48"/>
    <lineage>
        <taxon>Bacteria</taxon>
        <taxon>Pseudomonadati</taxon>
        <taxon>Myxococcota</taxon>
        <taxon>Myxococcia</taxon>
        <taxon>Myxococcales</taxon>
        <taxon>Cystobacterineae</taxon>
        <taxon>Archangiaceae</taxon>
        <taxon>Archangium</taxon>
    </lineage>
</organism>
<evidence type="ECO:0000259" key="2">
    <source>
        <dbReference type="Pfam" id="PF08327"/>
    </source>
</evidence>
<dbReference type="InterPro" id="IPR023393">
    <property type="entry name" value="START-like_dom_sf"/>
</dbReference>